<sequence>MIDDIRYLIVFAKIVEAGSISGGADALGLTTATASTHLSKLERNLGSALLYRNTRKLSLTHDGASLLETANAMLELYEKGFIEFKQRTISTTNKLHISLPAVFQNSVFTHHLAAFIKEYPDVFLNISYSDTRKDIIAESIDVAFRIGDLPDSSLKARHLFVLPRKVVASKQLLRNYKPVNHPDDLAKMPWIGLTMRQNSREFRHTNGEVAIIKYTPTVYVDNVEAAYALAKQQVGLVAPPVYLSKEDIQREEMQEVLPDWSLEPLKVYAIWPSNISTSSIAYTLINKIYHAFEHHILD</sequence>
<dbReference type="PANTHER" id="PTHR30537:SF30">
    <property type="entry name" value="TRANSCRIPTIONAL REGULATOR-RELATED"/>
    <property type="match status" value="1"/>
</dbReference>
<evidence type="ECO:0000313" key="9">
    <source>
        <dbReference type="Proteomes" id="UP000234505"/>
    </source>
</evidence>
<dbReference type="SUPFAM" id="SSF46785">
    <property type="entry name" value="Winged helix' DNA-binding domain"/>
    <property type="match status" value="1"/>
</dbReference>
<dbReference type="EMBL" id="JCNZ01000009">
    <property type="protein sequence ID" value="EWF88363.1"/>
    <property type="molecule type" value="Genomic_DNA"/>
</dbReference>
<evidence type="ECO:0000256" key="3">
    <source>
        <dbReference type="ARBA" id="ARBA00023125"/>
    </source>
</evidence>
<evidence type="ECO:0000313" key="7">
    <source>
        <dbReference type="EMBL" id="PLL43266.1"/>
    </source>
</evidence>
<name>A0A2J4RIW2_9ENTR</name>
<dbReference type="Proteomes" id="UP000234505">
    <property type="component" value="Unassembled WGS sequence"/>
</dbReference>
<dbReference type="GO" id="GO:0003700">
    <property type="term" value="F:DNA-binding transcription factor activity"/>
    <property type="evidence" value="ECO:0007669"/>
    <property type="project" value="InterPro"/>
</dbReference>
<feature type="domain" description="HTH lysR-type" evidence="5">
    <location>
        <begin position="3"/>
        <end position="60"/>
    </location>
</feature>
<evidence type="ECO:0000313" key="6">
    <source>
        <dbReference type="EMBL" id="EWF88363.1"/>
    </source>
</evidence>
<dbReference type="PANTHER" id="PTHR30537">
    <property type="entry name" value="HTH-TYPE TRANSCRIPTIONAL REGULATOR"/>
    <property type="match status" value="1"/>
</dbReference>
<dbReference type="Proteomes" id="UP000020202">
    <property type="component" value="Unassembled WGS sequence"/>
</dbReference>
<gene>
    <name evidence="7" type="ORF">CWN50_05110</name>
    <name evidence="6" type="ORF">L373_03544</name>
</gene>
<dbReference type="AlphaFoldDB" id="A0A2J4RIW2"/>
<dbReference type="SUPFAM" id="SSF53850">
    <property type="entry name" value="Periplasmic binding protein-like II"/>
    <property type="match status" value="1"/>
</dbReference>
<evidence type="ECO:0000256" key="4">
    <source>
        <dbReference type="ARBA" id="ARBA00023163"/>
    </source>
</evidence>
<dbReference type="Gene3D" id="3.40.190.290">
    <property type="match status" value="1"/>
</dbReference>
<dbReference type="EMBL" id="PIDS01000093">
    <property type="protein sequence ID" value="PLL43266.1"/>
    <property type="molecule type" value="Genomic_DNA"/>
</dbReference>
<dbReference type="GO" id="GO:0006351">
    <property type="term" value="P:DNA-templated transcription"/>
    <property type="evidence" value="ECO:0007669"/>
    <property type="project" value="TreeGrafter"/>
</dbReference>
<reference evidence="7 9" key="2">
    <citation type="submission" date="2017-11" db="EMBL/GenBank/DDBJ databases">
        <authorList>
            <person name="Han C.G."/>
        </authorList>
    </citation>
    <scope>NUCLEOTIDE SEQUENCE [LARGE SCALE GENOMIC DNA]</scope>
    <source>
        <strain evidence="7 9">A11</strain>
    </source>
</reference>
<dbReference type="CDD" id="cd08422">
    <property type="entry name" value="PBP2_CrgA_like"/>
    <property type="match status" value="1"/>
</dbReference>
<dbReference type="Pfam" id="PF03466">
    <property type="entry name" value="LysR_substrate"/>
    <property type="match status" value="1"/>
</dbReference>
<dbReference type="InterPro" id="IPR005119">
    <property type="entry name" value="LysR_subst-bd"/>
</dbReference>
<reference evidence="7 9" key="3">
    <citation type="submission" date="2018-01" db="EMBL/GenBank/DDBJ databases">
        <title>Genomic study of Klebsiella pneumoniae.</title>
        <authorList>
            <person name="Yang Y."/>
            <person name="Bicalho R."/>
        </authorList>
    </citation>
    <scope>NUCLEOTIDE SEQUENCE [LARGE SCALE GENOMIC DNA]</scope>
    <source>
        <strain evidence="7 9">A11</strain>
    </source>
</reference>
<evidence type="ECO:0000256" key="1">
    <source>
        <dbReference type="ARBA" id="ARBA00009437"/>
    </source>
</evidence>
<dbReference type="InterPro" id="IPR058163">
    <property type="entry name" value="LysR-type_TF_proteobact-type"/>
</dbReference>
<dbReference type="PROSITE" id="PS50931">
    <property type="entry name" value="HTH_LYSR"/>
    <property type="match status" value="1"/>
</dbReference>
<dbReference type="InterPro" id="IPR000847">
    <property type="entry name" value="LysR_HTH_N"/>
</dbReference>
<protein>
    <submittedName>
        <fullName evidence="7">LysR family transcriptional regulator</fullName>
    </submittedName>
</protein>
<dbReference type="GO" id="GO:0043565">
    <property type="term" value="F:sequence-specific DNA binding"/>
    <property type="evidence" value="ECO:0007669"/>
    <property type="project" value="TreeGrafter"/>
</dbReference>
<dbReference type="InterPro" id="IPR036388">
    <property type="entry name" value="WH-like_DNA-bd_sf"/>
</dbReference>
<dbReference type="InterPro" id="IPR036390">
    <property type="entry name" value="WH_DNA-bd_sf"/>
</dbReference>
<accession>A0A2J4RIW2</accession>
<evidence type="ECO:0000256" key="2">
    <source>
        <dbReference type="ARBA" id="ARBA00023015"/>
    </source>
</evidence>
<evidence type="ECO:0000313" key="8">
    <source>
        <dbReference type="Proteomes" id="UP000020202"/>
    </source>
</evidence>
<comment type="similarity">
    <text evidence="1">Belongs to the LysR transcriptional regulatory family.</text>
</comment>
<comment type="caution">
    <text evidence="7">The sequence shown here is derived from an EMBL/GenBank/DDBJ whole genome shotgun (WGS) entry which is preliminary data.</text>
</comment>
<evidence type="ECO:0000259" key="5">
    <source>
        <dbReference type="PROSITE" id="PS50931"/>
    </source>
</evidence>
<keyword evidence="3" id="KW-0238">DNA-binding</keyword>
<organism evidence="7 9">
    <name type="scientific">Klebsiella michiganensis</name>
    <dbReference type="NCBI Taxonomy" id="1134687"/>
    <lineage>
        <taxon>Bacteria</taxon>
        <taxon>Pseudomonadati</taxon>
        <taxon>Pseudomonadota</taxon>
        <taxon>Gammaproteobacteria</taxon>
        <taxon>Enterobacterales</taxon>
        <taxon>Enterobacteriaceae</taxon>
        <taxon>Klebsiella/Raoultella group</taxon>
        <taxon>Klebsiella</taxon>
    </lineage>
</organism>
<keyword evidence="2" id="KW-0805">Transcription regulation</keyword>
<dbReference type="Pfam" id="PF00126">
    <property type="entry name" value="HTH_1"/>
    <property type="match status" value="1"/>
</dbReference>
<reference evidence="6 8" key="1">
    <citation type="submission" date="2014-01" db="EMBL/GenBank/DDBJ databases">
        <title>The Genome Sequence of Klebsiella oxytoca MGH 27.</title>
        <authorList>
            <consortium name="The Broad Institute Genomics Platform"/>
            <consortium name="The Broad Institute Genome Sequencing Center for Infectious Disease"/>
            <person name="Murphy C."/>
            <person name="Cosimi L."/>
            <person name="Cerqueira G."/>
            <person name="Feldgarden M."/>
            <person name="Earl A."/>
            <person name="Hung D."/>
            <person name="Onderdonk A.B."/>
            <person name="Ferraro M.J."/>
            <person name="Hooper D."/>
            <person name="Dekker J."/>
            <person name="O'Brien T."/>
            <person name="Huang S."/>
            <person name="Quan V."/>
            <person name="Ernst C."/>
            <person name="Delaney M."/>
            <person name="DuBois A."/>
            <person name="Kim D.S."/>
            <person name="Young S.K."/>
            <person name="Zeng Q."/>
            <person name="Gargeya S."/>
            <person name="Fitzgerald M."/>
            <person name="Abouelleil A."/>
            <person name="Alvarado L."/>
            <person name="Berlin A.M."/>
            <person name="Chapman S.B."/>
            <person name="Gainer-Dewar J."/>
            <person name="Goldberg J."/>
            <person name="Gnerre S."/>
            <person name="Griggs A."/>
            <person name="Gujja S."/>
            <person name="Hansen M."/>
            <person name="Howarth C."/>
            <person name="Imamovic A."/>
            <person name="Ireland A."/>
            <person name="Larimer J."/>
            <person name="McCowan C."/>
            <person name="Murphy C."/>
            <person name="Pearson M."/>
            <person name="Poon T.W."/>
            <person name="Priest M."/>
            <person name="Roberts A."/>
            <person name="Saif S."/>
            <person name="Shea T."/>
            <person name="Sykes S."/>
            <person name="Wortman J."/>
            <person name="Nusbaum C."/>
            <person name="Birren B."/>
        </authorList>
    </citation>
    <scope>NUCLEOTIDE SEQUENCE [LARGE SCALE GENOMIC DNA]</scope>
    <source>
        <strain evidence="6 8">MGH 27</strain>
    </source>
</reference>
<dbReference type="Gene3D" id="1.10.10.10">
    <property type="entry name" value="Winged helix-like DNA-binding domain superfamily/Winged helix DNA-binding domain"/>
    <property type="match status" value="1"/>
</dbReference>
<keyword evidence="4" id="KW-0804">Transcription</keyword>
<dbReference type="RefSeq" id="WP_009652994.1">
    <property type="nucleotide sequence ID" value="NZ_CABEJE010000007.1"/>
</dbReference>
<proteinExistence type="inferred from homology"/>